<sequence length="293" mass="31723">MQHSCKYYLSDLNELKERGLLKAFGGGNQVPKRIYTLEELRLNKIEAEKFLSPADETLNTVRTVLQGAGLLGLTTAFFGLHLEVSQLAGLLVGIGFVFTADQIANSGGLEALLVDTAGRVISSSYGDRVALHEAGHFLCAYLVGLLPSRYTLSSLDALKRYGALNVQAGTLFCDSDFQKEVASGTLSSSSLDRYTCIALAGVAAEYVHFGQAEGGLNDVQQLDGLLKALQFTQKKADGEIRWAILTVVTLLRRHRRSHKQLAKAMAAGKSVSECLAIIESNFPREDTRDPLAA</sequence>
<dbReference type="GO" id="GO:0006508">
    <property type="term" value="P:proteolysis"/>
    <property type="evidence" value="ECO:0007669"/>
    <property type="project" value="InterPro"/>
</dbReference>
<reference evidence="1 2" key="1">
    <citation type="submission" date="2023-10" db="EMBL/GenBank/DDBJ databases">
        <authorList>
            <person name="Maclean D."/>
            <person name="Macfadyen A."/>
        </authorList>
    </citation>
    <scope>NUCLEOTIDE SEQUENCE [LARGE SCALE GENOMIC DNA]</scope>
</reference>
<protein>
    <submittedName>
        <fullName evidence="1">Uncharacterized protein</fullName>
    </submittedName>
</protein>
<name>A0AAV1ICU2_9CHLO</name>
<dbReference type="Proteomes" id="UP001314263">
    <property type="component" value="Unassembled WGS sequence"/>
</dbReference>
<keyword evidence="2" id="KW-1185">Reference proteome</keyword>
<dbReference type="PANTHER" id="PTHR33471:SF1">
    <property type="entry name" value="OS01G0382700 PROTEIN"/>
    <property type="match status" value="1"/>
</dbReference>
<comment type="caution">
    <text evidence="1">The sequence shown here is derived from an EMBL/GenBank/DDBJ whole genome shotgun (WGS) entry which is preliminary data.</text>
</comment>
<dbReference type="GO" id="GO:0004222">
    <property type="term" value="F:metalloendopeptidase activity"/>
    <property type="evidence" value="ECO:0007669"/>
    <property type="project" value="InterPro"/>
</dbReference>
<organism evidence="1 2">
    <name type="scientific">Coccomyxa viridis</name>
    <dbReference type="NCBI Taxonomy" id="1274662"/>
    <lineage>
        <taxon>Eukaryota</taxon>
        <taxon>Viridiplantae</taxon>
        <taxon>Chlorophyta</taxon>
        <taxon>core chlorophytes</taxon>
        <taxon>Trebouxiophyceae</taxon>
        <taxon>Trebouxiophyceae incertae sedis</taxon>
        <taxon>Coccomyxaceae</taxon>
        <taxon>Coccomyxa</taxon>
    </lineage>
</organism>
<proteinExistence type="predicted"/>
<accession>A0AAV1ICU2</accession>
<evidence type="ECO:0000313" key="2">
    <source>
        <dbReference type="Proteomes" id="UP001314263"/>
    </source>
</evidence>
<dbReference type="GO" id="GO:0004176">
    <property type="term" value="F:ATP-dependent peptidase activity"/>
    <property type="evidence" value="ECO:0007669"/>
    <property type="project" value="InterPro"/>
</dbReference>
<dbReference type="Gene3D" id="1.20.58.760">
    <property type="entry name" value="Peptidase M41"/>
    <property type="match status" value="1"/>
</dbReference>
<evidence type="ECO:0000313" key="1">
    <source>
        <dbReference type="EMBL" id="CAK0784300.1"/>
    </source>
</evidence>
<gene>
    <name evidence="1" type="ORF">CVIRNUC_007504</name>
</gene>
<dbReference type="EMBL" id="CAUYUE010000010">
    <property type="protein sequence ID" value="CAK0784300.1"/>
    <property type="molecule type" value="Genomic_DNA"/>
</dbReference>
<dbReference type="GO" id="GO:0005524">
    <property type="term" value="F:ATP binding"/>
    <property type="evidence" value="ECO:0007669"/>
    <property type="project" value="InterPro"/>
</dbReference>
<dbReference type="InterPro" id="IPR037219">
    <property type="entry name" value="Peptidase_M41-like"/>
</dbReference>
<dbReference type="PANTHER" id="PTHR33471">
    <property type="entry name" value="ATP-DEPENDENT ZINC METALLOPROTEASE-RELATED"/>
    <property type="match status" value="1"/>
</dbReference>
<dbReference type="SUPFAM" id="SSF140990">
    <property type="entry name" value="FtsH protease domain-like"/>
    <property type="match status" value="1"/>
</dbReference>
<dbReference type="AlphaFoldDB" id="A0AAV1ICU2"/>